<comment type="similarity">
    <text evidence="3 6">Belongs to the GTP cyclohydrolase I family.</text>
</comment>
<dbReference type="InterPro" id="IPR043133">
    <property type="entry name" value="GTP-CH-I_C/QueF"/>
</dbReference>
<comment type="caution">
    <text evidence="8">The sequence shown here is derived from an EMBL/GenBank/DDBJ whole genome shotgun (WGS) entry which is preliminary data.</text>
</comment>
<evidence type="ECO:0000256" key="2">
    <source>
        <dbReference type="ARBA" id="ARBA00005080"/>
    </source>
</evidence>
<dbReference type="NCBIfam" id="TIGR00063">
    <property type="entry name" value="folE"/>
    <property type="match status" value="1"/>
</dbReference>
<dbReference type="Gene3D" id="3.30.1130.10">
    <property type="match status" value="1"/>
</dbReference>
<dbReference type="GO" id="GO:0003934">
    <property type="term" value="F:GTP cyclohydrolase I activity"/>
    <property type="evidence" value="ECO:0007669"/>
    <property type="project" value="UniProtKB-EC"/>
</dbReference>
<evidence type="ECO:0000256" key="6">
    <source>
        <dbReference type="HAMAP-Rule" id="MF_00223"/>
    </source>
</evidence>
<gene>
    <name evidence="6 8" type="primary">folE</name>
    <name evidence="8" type="ORF">H8B06_09205</name>
</gene>
<evidence type="ECO:0000256" key="3">
    <source>
        <dbReference type="ARBA" id="ARBA00008085"/>
    </source>
</evidence>
<comment type="subunit">
    <text evidence="6">Homopolymer.</text>
</comment>
<dbReference type="EC" id="3.5.4.16" evidence="6"/>
<evidence type="ECO:0000256" key="5">
    <source>
        <dbReference type="ARBA" id="ARBA00022801"/>
    </source>
</evidence>
<keyword evidence="4 6" id="KW-0554">One-carbon metabolism</keyword>
<keyword evidence="9" id="KW-1185">Reference proteome</keyword>
<dbReference type="InterPro" id="IPR018234">
    <property type="entry name" value="GTP_CycHdrlase_I_CS"/>
</dbReference>
<dbReference type="NCBIfam" id="NF006826">
    <property type="entry name" value="PRK09347.1-3"/>
    <property type="match status" value="1"/>
</dbReference>
<keyword evidence="6" id="KW-0547">Nucleotide-binding</keyword>
<dbReference type="PANTHER" id="PTHR11109:SF7">
    <property type="entry name" value="GTP CYCLOHYDROLASE 1"/>
    <property type="match status" value="1"/>
</dbReference>
<dbReference type="Proteomes" id="UP000602759">
    <property type="component" value="Unassembled WGS sequence"/>
</dbReference>
<feature type="binding site" evidence="6">
    <location>
        <position position="118"/>
    </location>
    <ligand>
        <name>Zn(2+)</name>
        <dbReference type="ChEBI" id="CHEBI:29105"/>
    </ligand>
</feature>
<evidence type="ECO:0000313" key="8">
    <source>
        <dbReference type="EMBL" id="MBD1433001.1"/>
    </source>
</evidence>
<dbReference type="PROSITE" id="PS00860">
    <property type="entry name" value="GTP_CYCLOHYDROL_1_2"/>
    <property type="match status" value="1"/>
</dbReference>
<feature type="binding site" evidence="6">
    <location>
        <position position="189"/>
    </location>
    <ligand>
        <name>Zn(2+)</name>
        <dbReference type="ChEBI" id="CHEBI:29105"/>
    </ligand>
</feature>
<dbReference type="PANTHER" id="PTHR11109">
    <property type="entry name" value="GTP CYCLOHYDROLASE I"/>
    <property type="match status" value="1"/>
</dbReference>
<dbReference type="NCBIfam" id="NF006824">
    <property type="entry name" value="PRK09347.1-1"/>
    <property type="match status" value="1"/>
</dbReference>
<feature type="domain" description="GTP cyclohydrolase I" evidence="7">
    <location>
        <begin position="49"/>
        <end position="224"/>
    </location>
</feature>
<dbReference type="InterPro" id="IPR020602">
    <property type="entry name" value="GTP_CycHdrlase_I_dom"/>
</dbReference>
<protein>
    <recommendedName>
        <fullName evidence="6">GTP cyclohydrolase 1</fullName>
        <ecNumber evidence="6">3.5.4.16</ecNumber>
    </recommendedName>
    <alternativeName>
        <fullName evidence="6">GTP cyclohydrolase I</fullName>
        <shortName evidence="6">GTP-CH-I</shortName>
    </alternativeName>
</protein>
<dbReference type="HAMAP" id="MF_00223">
    <property type="entry name" value="FolE"/>
    <property type="match status" value="1"/>
</dbReference>
<sequence length="225" mass="25717">MKMNVDTTNSVTLTVDDIGDSHIMTSVDTPVRPNAFERSDEEKIDRIAKLFYGIMEELGLDLDDDSLSGTPYRIAKMYVRELFDGLNPENQPKLSTFDNKYAYGKMLVEKDIRVSSACEHHFLPIIGRAHIAYIAEQKVIGLSKINRIVEYYSHRPQVQERLTLQIFHALRTALGTDSIIVVIDAEHLCVSARGVKDDHSRTATIEYGGVFEQENYRREFFDLIK</sequence>
<dbReference type="InterPro" id="IPR001474">
    <property type="entry name" value="GTP_CycHdrlase_I"/>
</dbReference>
<name>A0ABR7YNW2_9SPHI</name>
<dbReference type="InterPro" id="IPR043134">
    <property type="entry name" value="GTP-CH-I_N"/>
</dbReference>
<dbReference type="RefSeq" id="WP_190993973.1">
    <property type="nucleotide sequence ID" value="NZ_JACOIK010000005.1"/>
</dbReference>
<dbReference type="EMBL" id="JACOIK010000005">
    <property type="protein sequence ID" value="MBD1433001.1"/>
    <property type="molecule type" value="Genomic_DNA"/>
</dbReference>
<dbReference type="SUPFAM" id="SSF55620">
    <property type="entry name" value="Tetrahydrobiopterin biosynthesis enzymes-like"/>
    <property type="match status" value="1"/>
</dbReference>
<keyword evidence="5 6" id="KW-0378">Hydrolase</keyword>
<evidence type="ECO:0000256" key="1">
    <source>
        <dbReference type="ARBA" id="ARBA00001052"/>
    </source>
</evidence>
<organism evidence="8 9">
    <name type="scientific">Sphingobacterium micropteri</name>
    <dbReference type="NCBI Taxonomy" id="2763501"/>
    <lineage>
        <taxon>Bacteria</taxon>
        <taxon>Pseudomonadati</taxon>
        <taxon>Bacteroidota</taxon>
        <taxon>Sphingobacteriia</taxon>
        <taxon>Sphingobacteriales</taxon>
        <taxon>Sphingobacteriaceae</taxon>
        <taxon>Sphingobacterium</taxon>
    </lineage>
</organism>
<dbReference type="Pfam" id="PF01227">
    <property type="entry name" value="GTP_cyclohydroI"/>
    <property type="match status" value="1"/>
</dbReference>
<comment type="catalytic activity">
    <reaction evidence="1 6">
        <text>GTP + H2O = 7,8-dihydroneopterin 3'-triphosphate + formate + H(+)</text>
        <dbReference type="Rhea" id="RHEA:17473"/>
        <dbReference type="ChEBI" id="CHEBI:15377"/>
        <dbReference type="ChEBI" id="CHEBI:15378"/>
        <dbReference type="ChEBI" id="CHEBI:15740"/>
        <dbReference type="ChEBI" id="CHEBI:37565"/>
        <dbReference type="ChEBI" id="CHEBI:58462"/>
        <dbReference type="EC" id="3.5.4.16"/>
    </reaction>
</comment>
<keyword evidence="6" id="KW-0862">Zinc</keyword>
<keyword evidence="6" id="KW-0342">GTP-binding</keyword>
<comment type="pathway">
    <text evidence="2 6">Cofactor biosynthesis; 7,8-dihydroneopterin triphosphate biosynthesis; 7,8-dihydroneopterin triphosphate from GTP: step 1/1.</text>
</comment>
<proteinExistence type="inferred from homology"/>
<keyword evidence="6" id="KW-0479">Metal-binding</keyword>
<accession>A0ABR7YNW2</accession>
<evidence type="ECO:0000259" key="7">
    <source>
        <dbReference type="Pfam" id="PF01227"/>
    </source>
</evidence>
<evidence type="ECO:0000256" key="4">
    <source>
        <dbReference type="ARBA" id="ARBA00022563"/>
    </source>
</evidence>
<reference evidence="8 9" key="1">
    <citation type="submission" date="2020-08" db="EMBL/GenBank/DDBJ databases">
        <title>Sphingobacterium sp. DN00404 isolated from aquaculture water.</title>
        <authorList>
            <person name="Zhang M."/>
        </authorList>
    </citation>
    <scope>NUCLEOTIDE SEQUENCE [LARGE SCALE GENOMIC DNA]</scope>
    <source>
        <strain evidence="8 9">DN00404</strain>
    </source>
</reference>
<dbReference type="Gene3D" id="1.10.286.10">
    <property type="match status" value="1"/>
</dbReference>
<evidence type="ECO:0000313" key="9">
    <source>
        <dbReference type="Proteomes" id="UP000602759"/>
    </source>
</evidence>
<feature type="binding site" evidence="6">
    <location>
        <position position="121"/>
    </location>
    <ligand>
        <name>Zn(2+)</name>
        <dbReference type="ChEBI" id="CHEBI:29105"/>
    </ligand>
</feature>